<feature type="compositionally biased region" description="Polar residues" evidence="1">
    <location>
        <begin position="1"/>
        <end position="11"/>
    </location>
</feature>
<accession>A0A1A8GG79</accession>
<proteinExistence type="predicted"/>
<dbReference type="EMBL" id="HAEC01002698">
    <property type="protein sequence ID" value="SBQ70775.1"/>
    <property type="molecule type" value="Transcribed_RNA"/>
</dbReference>
<evidence type="ECO:0000313" key="2">
    <source>
        <dbReference type="EMBL" id="SBQ70775.1"/>
    </source>
</evidence>
<name>A0A1A8GG79_9TELE</name>
<evidence type="ECO:0008006" key="3">
    <source>
        <dbReference type="Google" id="ProtNLM"/>
    </source>
</evidence>
<dbReference type="Gene3D" id="3.40.50.12690">
    <property type="match status" value="1"/>
</dbReference>
<reference evidence="2" key="2">
    <citation type="submission" date="2016-06" db="EMBL/GenBank/DDBJ databases">
        <title>The genome of a short-lived fish provides insights into sex chromosome evolution and the genetic control of aging.</title>
        <authorList>
            <person name="Reichwald K."/>
            <person name="Felder M."/>
            <person name="Petzold A."/>
            <person name="Koch P."/>
            <person name="Groth M."/>
            <person name="Platzer M."/>
        </authorList>
    </citation>
    <scope>NUCLEOTIDE SEQUENCE</scope>
    <source>
        <tissue evidence="2">Brain</tissue>
    </source>
</reference>
<feature type="non-terminal residue" evidence="2">
    <location>
        <position position="193"/>
    </location>
</feature>
<dbReference type="AlphaFoldDB" id="A0A1A8GG79"/>
<gene>
    <name evidence="2" type="primary">Nfu_g_1_024736</name>
</gene>
<dbReference type="Gene3D" id="3.40.50.12700">
    <property type="match status" value="1"/>
</dbReference>
<evidence type="ECO:0000256" key="1">
    <source>
        <dbReference type="SAM" id="MobiDB-lite"/>
    </source>
</evidence>
<sequence length="193" mass="20977">MRQQPSSSSLSAKPRITARTRRGVLHFTPDPRNASAVPTTRRSSPEDAPLHGPKRAPTSGNTDQHADAPTTLIIGDSIVRNVRMRGALTLSFPGATVKDIAAKIPGLLALHPQVSKVFIHAGTNDINKQQSELLKHDFIHLFNLLKTMHLSVFISGPTPTMGRGIGHFSRLLSLNTWLSSATVIHNVGFIDNF</sequence>
<protein>
    <recommendedName>
        <fullName evidence="3">SGNH hydrolase-type esterase domain-containing protein</fullName>
    </recommendedName>
</protein>
<feature type="region of interest" description="Disordered" evidence="1">
    <location>
        <begin position="1"/>
        <end position="69"/>
    </location>
</feature>
<dbReference type="SUPFAM" id="SSF52266">
    <property type="entry name" value="SGNH hydrolase"/>
    <property type="match status" value="1"/>
</dbReference>
<organism evidence="2">
    <name type="scientific">Nothobranchius korthausae</name>
    <dbReference type="NCBI Taxonomy" id="1143690"/>
    <lineage>
        <taxon>Eukaryota</taxon>
        <taxon>Metazoa</taxon>
        <taxon>Chordata</taxon>
        <taxon>Craniata</taxon>
        <taxon>Vertebrata</taxon>
        <taxon>Euteleostomi</taxon>
        <taxon>Actinopterygii</taxon>
        <taxon>Neopterygii</taxon>
        <taxon>Teleostei</taxon>
        <taxon>Neoteleostei</taxon>
        <taxon>Acanthomorphata</taxon>
        <taxon>Ovalentaria</taxon>
        <taxon>Atherinomorphae</taxon>
        <taxon>Cyprinodontiformes</taxon>
        <taxon>Nothobranchiidae</taxon>
        <taxon>Nothobranchius</taxon>
    </lineage>
</organism>
<reference evidence="2" key="1">
    <citation type="submission" date="2016-05" db="EMBL/GenBank/DDBJ databases">
        <authorList>
            <person name="Lavstsen T."/>
            <person name="Jespersen J.S."/>
        </authorList>
    </citation>
    <scope>NUCLEOTIDE SEQUENCE</scope>
    <source>
        <tissue evidence="2">Brain</tissue>
    </source>
</reference>